<feature type="region of interest" description="Disordered" evidence="1">
    <location>
        <begin position="43"/>
        <end position="86"/>
    </location>
</feature>
<dbReference type="EMBL" id="AZBU02000001">
    <property type="protein sequence ID" value="TMS34826.1"/>
    <property type="molecule type" value="Genomic_DNA"/>
</dbReference>
<keyword evidence="3" id="KW-1185">Reference proteome</keyword>
<sequence length="104" mass="11763">MTAWLAAAAGSGIKKTFPTAKSRWPVPCHPDRTIAERIAVPVDRDTTQEKGNLRQTQNETVQQEHVTDKLRETCPPPRPLCEPQSNRRRPYSLIQIRPSVYGLC</sequence>
<feature type="compositionally biased region" description="Polar residues" evidence="1">
    <location>
        <begin position="53"/>
        <end position="64"/>
    </location>
</feature>
<dbReference type="AlphaFoldDB" id="A0A4U8UPA9"/>
<comment type="caution">
    <text evidence="2">The sequence shown here is derived from an EMBL/GenBank/DDBJ whole genome shotgun (WGS) entry which is preliminary data.</text>
</comment>
<protein>
    <submittedName>
        <fullName evidence="2">Uncharacterized protein</fullName>
    </submittedName>
</protein>
<reference evidence="2 3" key="2">
    <citation type="journal article" date="2019" name="G3 (Bethesda)">
        <title>Hybrid Assembly of the Genome of the Entomopathogenic Nematode Steinernema carpocapsae Identifies the X-Chromosome.</title>
        <authorList>
            <person name="Serra L."/>
            <person name="Macchietto M."/>
            <person name="Macias-Munoz A."/>
            <person name="McGill C.J."/>
            <person name="Rodriguez I.M."/>
            <person name="Rodriguez B."/>
            <person name="Murad R."/>
            <person name="Mortazavi A."/>
        </authorList>
    </citation>
    <scope>NUCLEOTIDE SEQUENCE [LARGE SCALE GENOMIC DNA]</scope>
    <source>
        <strain evidence="2 3">ALL</strain>
    </source>
</reference>
<evidence type="ECO:0000313" key="3">
    <source>
        <dbReference type="Proteomes" id="UP000298663"/>
    </source>
</evidence>
<evidence type="ECO:0000313" key="2">
    <source>
        <dbReference type="EMBL" id="TMS34826.1"/>
    </source>
</evidence>
<organism evidence="2 3">
    <name type="scientific">Steinernema carpocapsae</name>
    <name type="common">Entomopathogenic nematode</name>
    <dbReference type="NCBI Taxonomy" id="34508"/>
    <lineage>
        <taxon>Eukaryota</taxon>
        <taxon>Metazoa</taxon>
        <taxon>Ecdysozoa</taxon>
        <taxon>Nematoda</taxon>
        <taxon>Chromadorea</taxon>
        <taxon>Rhabditida</taxon>
        <taxon>Tylenchina</taxon>
        <taxon>Panagrolaimomorpha</taxon>
        <taxon>Strongyloidoidea</taxon>
        <taxon>Steinernematidae</taxon>
        <taxon>Steinernema</taxon>
    </lineage>
</organism>
<evidence type="ECO:0000256" key="1">
    <source>
        <dbReference type="SAM" id="MobiDB-lite"/>
    </source>
</evidence>
<gene>
    <name evidence="2" type="ORF">L596_002340</name>
</gene>
<reference evidence="2 3" key="1">
    <citation type="journal article" date="2015" name="Genome Biol.">
        <title>Comparative genomics of Steinernema reveals deeply conserved gene regulatory networks.</title>
        <authorList>
            <person name="Dillman A.R."/>
            <person name="Macchietto M."/>
            <person name="Porter C.F."/>
            <person name="Rogers A."/>
            <person name="Williams B."/>
            <person name="Antoshechkin I."/>
            <person name="Lee M.M."/>
            <person name="Goodwin Z."/>
            <person name="Lu X."/>
            <person name="Lewis E.E."/>
            <person name="Goodrich-Blair H."/>
            <person name="Stock S.P."/>
            <person name="Adams B.J."/>
            <person name="Sternberg P.W."/>
            <person name="Mortazavi A."/>
        </authorList>
    </citation>
    <scope>NUCLEOTIDE SEQUENCE [LARGE SCALE GENOMIC DNA]</scope>
    <source>
        <strain evidence="2 3">ALL</strain>
    </source>
</reference>
<feature type="compositionally biased region" description="Basic and acidic residues" evidence="1">
    <location>
        <begin position="43"/>
        <end position="52"/>
    </location>
</feature>
<dbReference type="Proteomes" id="UP000298663">
    <property type="component" value="Unassembled WGS sequence"/>
</dbReference>
<name>A0A4U8UPA9_STECR</name>
<accession>A0A4U8UPA9</accession>
<proteinExistence type="predicted"/>